<evidence type="ECO:0000256" key="1">
    <source>
        <dbReference type="SAM" id="Phobius"/>
    </source>
</evidence>
<gene>
    <name evidence="5" type="ORF">FNK824_LOCUS20884</name>
    <name evidence="7" type="ORF">JBS370_LOCUS27528</name>
    <name evidence="6" type="ORF">OTI717_LOCUS30113</name>
    <name evidence="2" type="ORF">RFH988_LOCUS32023</name>
    <name evidence="4" type="ORF">SEV965_LOCUS33308</name>
    <name evidence="3" type="ORF">ZHD862_LOCUS33977</name>
</gene>
<dbReference type="Proteomes" id="UP000663882">
    <property type="component" value="Unassembled WGS sequence"/>
</dbReference>
<dbReference type="EMBL" id="CAJOBD010005200">
    <property type="protein sequence ID" value="CAF4023167.1"/>
    <property type="molecule type" value="Genomic_DNA"/>
</dbReference>
<proteinExistence type="predicted"/>
<dbReference type="Proteomes" id="UP000663874">
    <property type="component" value="Unassembled WGS sequence"/>
</dbReference>
<feature type="transmembrane region" description="Helical" evidence="1">
    <location>
        <begin position="93"/>
        <end position="112"/>
    </location>
</feature>
<dbReference type="OrthoDB" id="10035179at2759"/>
<feature type="transmembrane region" description="Helical" evidence="1">
    <location>
        <begin position="186"/>
        <end position="203"/>
    </location>
</feature>
<feature type="transmembrane region" description="Helical" evidence="1">
    <location>
        <begin position="215"/>
        <end position="234"/>
    </location>
</feature>
<protein>
    <submittedName>
        <fullName evidence="6">Uncharacterized protein</fullName>
    </submittedName>
</protein>
<organism evidence="6 8">
    <name type="scientific">Rotaria sordida</name>
    <dbReference type="NCBI Taxonomy" id="392033"/>
    <lineage>
        <taxon>Eukaryota</taxon>
        <taxon>Metazoa</taxon>
        <taxon>Spiralia</taxon>
        <taxon>Gnathifera</taxon>
        <taxon>Rotifera</taxon>
        <taxon>Eurotatoria</taxon>
        <taxon>Bdelloidea</taxon>
        <taxon>Philodinida</taxon>
        <taxon>Philodinidae</taxon>
        <taxon>Rotaria</taxon>
    </lineage>
</organism>
<accession>A0A819PV95</accession>
<sequence>MLVVRSFFIILFVTLFVGVFVLDWYLAGTIPWSHYESSIQQSINGIPFCEYDRSRSFLREKANSLPDFSFLGVGFYMLVRSIEAKSNSLTKTIILSVINGLTNCVHAFGLWLNHACRCQFGHRLDVAGMWLVTLFITLYSLMQHIRIENKKITHYLFTFMFLLIAYILWHASDVYYPESYDNREKILVIGCMIIFLISEFVYMKFSKVKKKQMKLFGFGLMMILIGGLCGHLNAAKIICWPKS</sequence>
<dbReference type="Proteomes" id="UP000663889">
    <property type="component" value="Unassembled WGS sequence"/>
</dbReference>
<dbReference type="EMBL" id="CAJNOU010004467">
    <property type="protein sequence ID" value="CAF1442703.1"/>
    <property type="molecule type" value="Genomic_DNA"/>
</dbReference>
<evidence type="ECO:0000313" key="4">
    <source>
        <dbReference type="EMBL" id="CAF1442703.1"/>
    </source>
</evidence>
<feature type="transmembrane region" description="Helical" evidence="1">
    <location>
        <begin position="124"/>
        <end position="142"/>
    </location>
</feature>
<comment type="caution">
    <text evidence="6">The sequence shown here is derived from an EMBL/GenBank/DDBJ whole genome shotgun (WGS) entry which is preliminary data.</text>
</comment>
<evidence type="ECO:0000313" key="3">
    <source>
        <dbReference type="EMBL" id="CAF1421553.1"/>
    </source>
</evidence>
<evidence type="ECO:0000313" key="6">
    <source>
        <dbReference type="EMBL" id="CAF4021328.1"/>
    </source>
</evidence>
<dbReference type="EMBL" id="CAJOBE010003912">
    <property type="protein sequence ID" value="CAF3906894.1"/>
    <property type="molecule type" value="Genomic_DNA"/>
</dbReference>
<keyword evidence="1" id="KW-0472">Membrane</keyword>
<evidence type="ECO:0000313" key="5">
    <source>
        <dbReference type="EMBL" id="CAF3906894.1"/>
    </source>
</evidence>
<evidence type="ECO:0000313" key="8">
    <source>
        <dbReference type="Proteomes" id="UP000663823"/>
    </source>
</evidence>
<dbReference type="Proteomes" id="UP000663864">
    <property type="component" value="Unassembled WGS sequence"/>
</dbReference>
<keyword evidence="1" id="KW-1133">Transmembrane helix</keyword>
<name>A0A819PV95_9BILA</name>
<dbReference type="EMBL" id="CAJNOO010003592">
    <property type="protein sequence ID" value="CAF1345638.1"/>
    <property type="molecule type" value="Genomic_DNA"/>
</dbReference>
<feature type="transmembrane region" description="Helical" evidence="1">
    <location>
        <begin position="7"/>
        <end position="27"/>
    </location>
</feature>
<evidence type="ECO:0000313" key="7">
    <source>
        <dbReference type="EMBL" id="CAF4023167.1"/>
    </source>
</evidence>
<keyword evidence="1" id="KW-0812">Transmembrane</keyword>
<dbReference type="Proteomes" id="UP000663836">
    <property type="component" value="Unassembled WGS sequence"/>
</dbReference>
<dbReference type="EMBL" id="CAJNOT010004208">
    <property type="protein sequence ID" value="CAF1421553.1"/>
    <property type="molecule type" value="Genomic_DNA"/>
</dbReference>
<dbReference type="Proteomes" id="UP000663823">
    <property type="component" value="Unassembled WGS sequence"/>
</dbReference>
<feature type="transmembrane region" description="Helical" evidence="1">
    <location>
        <begin position="154"/>
        <end position="171"/>
    </location>
</feature>
<evidence type="ECO:0000313" key="2">
    <source>
        <dbReference type="EMBL" id="CAF1345638.1"/>
    </source>
</evidence>
<dbReference type="EMBL" id="CAJOAX010007914">
    <property type="protein sequence ID" value="CAF4021328.1"/>
    <property type="molecule type" value="Genomic_DNA"/>
</dbReference>
<dbReference type="AlphaFoldDB" id="A0A819PV95"/>
<reference evidence="6" key="1">
    <citation type="submission" date="2021-02" db="EMBL/GenBank/DDBJ databases">
        <authorList>
            <person name="Nowell W R."/>
        </authorList>
    </citation>
    <scope>NUCLEOTIDE SEQUENCE</scope>
</reference>
<feature type="transmembrane region" description="Helical" evidence="1">
    <location>
        <begin position="64"/>
        <end position="81"/>
    </location>
</feature>